<keyword evidence="2" id="KW-1185">Reference proteome</keyword>
<gene>
    <name evidence="1" type="ordered locus">Gbem_4088</name>
</gene>
<accession>E1P694</accession>
<reference evidence="1 2" key="2">
    <citation type="journal article" date="2010" name="BMC Genomics">
        <title>The genome of Geobacter bemidjiensis, exemplar for the subsurface clade of Geobacter species that predominate in Fe(III)-reducing subsurface environments.</title>
        <authorList>
            <person name="Aklujkar M."/>
            <person name="Young N.D."/>
            <person name="Holmes D."/>
            <person name="Chavan M."/>
            <person name="Risso C."/>
            <person name="Kiss H.E."/>
            <person name="Han C.S."/>
            <person name="Land M.L."/>
            <person name="Lovley D.R."/>
        </authorList>
    </citation>
    <scope>NUCLEOTIDE SEQUENCE [LARGE SCALE GENOMIC DNA]</scope>
    <source>
        <strain evidence="2">ATCC BAA-1014 / DSM 16622 / JCM 12645 / Bem</strain>
    </source>
</reference>
<dbReference type="HOGENOM" id="CLU_3168530_0_0_7"/>
<protein>
    <submittedName>
        <fullName evidence="1">Uncharacterized protein</fullName>
    </submittedName>
</protein>
<evidence type="ECO:0000313" key="1">
    <source>
        <dbReference type="EMBL" id="ADO00789.1"/>
    </source>
</evidence>
<dbReference type="Proteomes" id="UP000008825">
    <property type="component" value="Chromosome"/>
</dbReference>
<dbReference type="AlphaFoldDB" id="E1P694"/>
<sequence>MGQVYASEGDAEGSGRLVCRDCRVPIRSSDSRLLTDNQLNVNKEIRY</sequence>
<dbReference type="EMBL" id="CP001124">
    <property type="protein sequence ID" value="ADO00789.1"/>
    <property type="molecule type" value="Genomic_DNA"/>
</dbReference>
<name>E1P694_CITBB</name>
<reference evidence="1 2" key="1">
    <citation type="submission" date="2008-07" db="EMBL/GenBank/DDBJ databases">
        <title>Complete sequence of Geobacter bemidjiensis BEM.</title>
        <authorList>
            <consortium name="US DOE Joint Genome Institute"/>
            <person name="Lucas S."/>
            <person name="Copeland A."/>
            <person name="Lapidus A."/>
            <person name="Glavina del Rio T."/>
            <person name="Dalin E."/>
            <person name="Tice H."/>
            <person name="Bruce D."/>
            <person name="Goodwin L."/>
            <person name="Pitluck S."/>
            <person name="Kiss H."/>
            <person name="Brettin T."/>
            <person name="Detter J.C."/>
            <person name="Han C."/>
            <person name="Kuske C.R."/>
            <person name="Schmutz J."/>
            <person name="Larimer F."/>
            <person name="Land M."/>
            <person name="Hauser L."/>
            <person name="Kyrpides N."/>
            <person name="Lykidis A."/>
            <person name="Lovley D."/>
            <person name="Richardson P."/>
        </authorList>
    </citation>
    <scope>NUCLEOTIDE SEQUENCE [LARGE SCALE GENOMIC DNA]</scope>
    <source>
        <strain evidence="2">ATCC BAA-1014 / DSM 16622 / JCM 12645 / Bem</strain>
    </source>
</reference>
<evidence type="ECO:0000313" key="2">
    <source>
        <dbReference type="Proteomes" id="UP000008825"/>
    </source>
</evidence>
<proteinExistence type="predicted"/>
<organism evidence="1 2">
    <name type="scientific">Citrifermentans bemidjiense (strain ATCC BAA-1014 / DSM 16622 / JCM 12645 / Bem)</name>
    <name type="common">Geobacter bemidjiensis</name>
    <dbReference type="NCBI Taxonomy" id="404380"/>
    <lineage>
        <taxon>Bacteria</taxon>
        <taxon>Pseudomonadati</taxon>
        <taxon>Thermodesulfobacteriota</taxon>
        <taxon>Desulfuromonadia</taxon>
        <taxon>Geobacterales</taxon>
        <taxon>Geobacteraceae</taxon>
        <taxon>Citrifermentans</taxon>
    </lineage>
</organism>
<dbReference type="KEGG" id="gbm:Gbem_4088"/>